<evidence type="ECO:0000256" key="1">
    <source>
        <dbReference type="SAM" id="MobiDB-lite"/>
    </source>
</evidence>
<dbReference type="AlphaFoldDB" id="A0A923L0L1"/>
<dbReference type="RefSeq" id="WP_186886867.1">
    <property type="nucleotide sequence ID" value="NZ_JACONZ010000001.1"/>
</dbReference>
<protein>
    <recommendedName>
        <fullName evidence="4">Ice-structuring protein</fullName>
    </recommendedName>
</protein>
<gene>
    <name evidence="2" type="ORF">H8S23_03285</name>
</gene>
<evidence type="ECO:0000313" key="3">
    <source>
        <dbReference type="Proteomes" id="UP000659630"/>
    </source>
</evidence>
<dbReference type="Proteomes" id="UP000659630">
    <property type="component" value="Unassembled WGS sequence"/>
</dbReference>
<organism evidence="2 3">
    <name type="scientific">Anaerofilum hominis</name>
    <dbReference type="NCBI Taxonomy" id="2763016"/>
    <lineage>
        <taxon>Bacteria</taxon>
        <taxon>Bacillati</taxon>
        <taxon>Bacillota</taxon>
        <taxon>Clostridia</taxon>
        <taxon>Eubacteriales</taxon>
        <taxon>Oscillospiraceae</taxon>
        <taxon>Anaerofilum</taxon>
    </lineage>
</organism>
<evidence type="ECO:0000313" key="2">
    <source>
        <dbReference type="EMBL" id="MBC5580522.1"/>
    </source>
</evidence>
<proteinExistence type="predicted"/>
<dbReference type="EMBL" id="JACONZ010000001">
    <property type="protein sequence ID" value="MBC5580522.1"/>
    <property type="molecule type" value="Genomic_DNA"/>
</dbReference>
<name>A0A923L0L1_9FIRM</name>
<accession>A0A923L0L1</accession>
<comment type="caution">
    <text evidence="2">The sequence shown here is derived from an EMBL/GenBank/DDBJ whole genome shotgun (WGS) entry which is preliminary data.</text>
</comment>
<sequence>MAYKRQTKEEKERMRRRRRRQLLGGALCVLIVLGAVSLISAGVRVTAKLFDDTKEKEQYERLLAPIVMLDPVPFDSLETADQNMLLQTAIWEAIYNEDISKYERDDVGALILPAVDIDKNGALLFGRDYVLEHHTFDANGMQFVYDEEKSGYIIPITGTTSAYTPKVVKIKNSVQQKRITVGYVAPPTGFSLDGTLSTEQGEPAFYYDYIFTRQGDGYYLAAMTTSDMKPETTAGAAASQAPPVIPQDEQLASEIQQQADSLAGGSSAPQSAPEEGTE</sequence>
<reference evidence="2" key="1">
    <citation type="submission" date="2020-08" db="EMBL/GenBank/DDBJ databases">
        <title>Genome public.</title>
        <authorList>
            <person name="Liu C."/>
            <person name="Sun Q."/>
        </authorList>
    </citation>
    <scope>NUCLEOTIDE SEQUENCE</scope>
    <source>
        <strain evidence="2">BX8</strain>
    </source>
</reference>
<feature type="region of interest" description="Disordered" evidence="1">
    <location>
        <begin position="231"/>
        <end position="278"/>
    </location>
</feature>
<keyword evidence="3" id="KW-1185">Reference proteome</keyword>
<evidence type="ECO:0008006" key="4">
    <source>
        <dbReference type="Google" id="ProtNLM"/>
    </source>
</evidence>